<keyword evidence="4" id="KW-1185">Reference proteome</keyword>
<evidence type="ECO:0000256" key="1">
    <source>
        <dbReference type="SAM" id="SignalP"/>
    </source>
</evidence>
<feature type="signal peptide" evidence="1">
    <location>
        <begin position="1"/>
        <end position="16"/>
    </location>
</feature>
<evidence type="ECO:0000259" key="2">
    <source>
        <dbReference type="Pfam" id="PF24784"/>
    </source>
</evidence>
<keyword evidence="1" id="KW-0732">Signal</keyword>
<reference evidence="3 4" key="1">
    <citation type="submission" date="2024-01" db="EMBL/GenBank/DDBJ databases">
        <title>The genome of the rayed Mediterranean limpet Patella caerulea (Linnaeus, 1758).</title>
        <authorList>
            <person name="Anh-Thu Weber A."/>
            <person name="Halstead-Nussloch G."/>
        </authorList>
    </citation>
    <scope>NUCLEOTIDE SEQUENCE [LARGE SCALE GENOMIC DNA]</scope>
    <source>
        <strain evidence="3">AATW-2023a</strain>
        <tissue evidence="3">Whole specimen</tissue>
    </source>
</reference>
<sequence length="144" mass="15974">MLRVVFLMVSLSMVYCHKRYMDQIPNGHKVKNPCKSSEIWQAVGHNDILDGHTGYNLFGEDFKRHNKEWSRDLCMLDSDKDGNTNGEELGDPSCIWTSTGNHNPQAVTGHPGICEPVGSPACSFQAFSCSGGFAGSHKHKGRDY</sequence>
<accession>A0AAN8Q776</accession>
<dbReference type="Pfam" id="PF24784">
    <property type="entry name" value="Temptin_C"/>
    <property type="match status" value="1"/>
</dbReference>
<protein>
    <recommendedName>
        <fullName evidence="2">Temptin Cys/Cys disulfide domain-containing protein</fullName>
    </recommendedName>
</protein>
<evidence type="ECO:0000313" key="4">
    <source>
        <dbReference type="Proteomes" id="UP001347796"/>
    </source>
</evidence>
<proteinExistence type="predicted"/>
<dbReference type="EMBL" id="JAZGQO010000002">
    <property type="protein sequence ID" value="KAK6190322.1"/>
    <property type="molecule type" value="Genomic_DNA"/>
</dbReference>
<feature type="chain" id="PRO_5043021057" description="Temptin Cys/Cys disulfide domain-containing protein" evidence="1">
    <location>
        <begin position="17"/>
        <end position="144"/>
    </location>
</feature>
<comment type="caution">
    <text evidence="3">The sequence shown here is derived from an EMBL/GenBank/DDBJ whole genome shotgun (WGS) entry which is preliminary data.</text>
</comment>
<dbReference type="PANTHER" id="PTHR34737">
    <property type="entry name" value="EF-HAND DOMAIN-CONTAINING PROTEIN"/>
    <property type="match status" value="1"/>
</dbReference>
<name>A0AAN8Q776_PATCE</name>
<dbReference type="PANTHER" id="PTHR34737:SF2">
    <property type="entry name" value="EF-HAND DOMAIN-CONTAINING PROTEIN"/>
    <property type="match status" value="1"/>
</dbReference>
<dbReference type="InterPro" id="IPR055313">
    <property type="entry name" value="Temptin-like"/>
</dbReference>
<organism evidence="3 4">
    <name type="scientific">Patella caerulea</name>
    <name type="common">Rayed Mediterranean limpet</name>
    <dbReference type="NCBI Taxonomy" id="87958"/>
    <lineage>
        <taxon>Eukaryota</taxon>
        <taxon>Metazoa</taxon>
        <taxon>Spiralia</taxon>
        <taxon>Lophotrochozoa</taxon>
        <taxon>Mollusca</taxon>
        <taxon>Gastropoda</taxon>
        <taxon>Patellogastropoda</taxon>
        <taxon>Patelloidea</taxon>
        <taxon>Patellidae</taxon>
        <taxon>Patella</taxon>
    </lineage>
</organism>
<dbReference type="Proteomes" id="UP001347796">
    <property type="component" value="Unassembled WGS sequence"/>
</dbReference>
<dbReference type="AlphaFoldDB" id="A0AAN8Q776"/>
<dbReference type="InterPro" id="IPR057626">
    <property type="entry name" value="S-S_Temptin"/>
</dbReference>
<evidence type="ECO:0000313" key="3">
    <source>
        <dbReference type="EMBL" id="KAK6190322.1"/>
    </source>
</evidence>
<gene>
    <name evidence="3" type="ORF">SNE40_002218</name>
</gene>
<feature type="domain" description="Temptin Cys/Cys disulfide" evidence="2">
    <location>
        <begin position="15"/>
        <end position="113"/>
    </location>
</feature>